<dbReference type="EMBL" id="BHGK01000001">
    <property type="protein sequence ID" value="GCA68014.1"/>
    <property type="molecule type" value="Genomic_DNA"/>
</dbReference>
<dbReference type="Gene3D" id="3.40.50.1390">
    <property type="entry name" value="Resolvase, N-terminal catalytic domain"/>
    <property type="match status" value="1"/>
</dbReference>
<dbReference type="PANTHER" id="PTHR30461:SF23">
    <property type="entry name" value="DNA RECOMBINASE-RELATED"/>
    <property type="match status" value="1"/>
</dbReference>
<dbReference type="GO" id="GO:0003677">
    <property type="term" value="F:DNA binding"/>
    <property type="evidence" value="ECO:0007669"/>
    <property type="project" value="UniProtKB-KW"/>
</dbReference>
<evidence type="ECO:0000313" key="8">
    <source>
        <dbReference type="EMBL" id="GCA68014.1"/>
    </source>
</evidence>
<evidence type="ECO:0000256" key="1">
    <source>
        <dbReference type="ARBA" id="ARBA00022908"/>
    </source>
</evidence>
<dbReference type="PROSITE" id="PS51737">
    <property type="entry name" value="RECOMBINASE_DNA_BIND"/>
    <property type="match status" value="1"/>
</dbReference>
<reference evidence="9" key="1">
    <citation type="submission" date="2018-09" db="EMBL/GenBank/DDBJ databases">
        <title>Draft Genome Sequence of Mediterraneibacter sp. KCTC 15684.</title>
        <authorList>
            <person name="Kim J.S."/>
            <person name="Han K.I."/>
            <person name="Suh M.K."/>
            <person name="Lee K.C."/>
            <person name="Eom M.K."/>
            <person name="Lee J.H."/>
            <person name="Park S.H."/>
            <person name="Kang S.W."/>
            <person name="Park J.E."/>
            <person name="Oh B.S."/>
            <person name="Yu S.Y."/>
            <person name="Choi S.H."/>
            <person name="Lee D.H."/>
            <person name="Yoon H."/>
            <person name="Kim B."/>
            <person name="Yang S.J."/>
            <person name="Lee J.S."/>
        </authorList>
    </citation>
    <scope>NUCLEOTIDE SEQUENCE [LARGE SCALE GENOMIC DNA]</scope>
    <source>
        <strain evidence="9">KCTC 15684</strain>
    </source>
</reference>
<organism evidence="8 9">
    <name type="scientific">Mediterraneibacter butyricigenes</name>
    <dbReference type="NCBI Taxonomy" id="2316025"/>
    <lineage>
        <taxon>Bacteria</taxon>
        <taxon>Bacillati</taxon>
        <taxon>Bacillota</taxon>
        <taxon>Clostridia</taxon>
        <taxon>Lachnospirales</taxon>
        <taxon>Lachnospiraceae</taxon>
        <taxon>Mediterraneibacter</taxon>
    </lineage>
</organism>
<dbReference type="RefSeq" id="WP_243112831.1">
    <property type="nucleotide sequence ID" value="NZ_BHGK01000001.1"/>
</dbReference>
<feature type="domain" description="Recombinase" evidence="7">
    <location>
        <begin position="172"/>
        <end position="293"/>
    </location>
</feature>
<dbReference type="Pfam" id="PF00239">
    <property type="entry name" value="Resolvase"/>
    <property type="match status" value="1"/>
</dbReference>
<dbReference type="InterPro" id="IPR006119">
    <property type="entry name" value="Resolv_N"/>
</dbReference>
<keyword evidence="3" id="KW-0233">DNA recombination</keyword>
<evidence type="ECO:0000313" key="9">
    <source>
        <dbReference type="Proteomes" id="UP000265643"/>
    </source>
</evidence>
<dbReference type="SMART" id="SM00857">
    <property type="entry name" value="Resolvase"/>
    <property type="match status" value="1"/>
</dbReference>
<dbReference type="GO" id="GO:0000150">
    <property type="term" value="F:DNA strand exchange activity"/>
    <property type="evidence" value="ECO:0007669"/>
    <property type="project" value="InterPro"/>
</dbReference>
<dbReference type="Pfam" id="PF13408">
    <property type="entry name" value="Zn_ribbon_recom"/>
    <property type="match status" value="1"/>
</dbReference>
<accession>A0A391P1V5</accession>
<feature type="domain" description="Resolvase/invertase-type recombinase catalytic" evidence="6">
    <location>
        <begin position="17"/>
        <end position="164"/>
    </location>
</feature>
<dbReference type="InterPro" id="IPR038109">
    <property type="entry name" value="DNA_bind_recomb_sf"/>
</dbReference>
<evidence type="ECO:0000256" key="4">
    <source>
        <dbReference type="PIRSR" id="PIRSR606118-50"/>
    </source>
</evidence>
<protein>
    <submittedName>
        <fullName evidence="8">Resolvase</fullName>
    </submittedName>
</protein>
<dbReference type="InterPro" id="IPR036162">
    <property type="entry name" value="Resolvase-like_N_sf"/>
</dbReference>
<gene>
    <name evidence="8" type="ORF">KGMB01110_24500</name>
</gene>
<feature type="active site" description="O-(5'-phospho-DNA)-serine intermediate" evidence="4 5">
    <location>
        <position position="25"/>
    </location>
</feature>
<dbReference type="PROSITE" id="PS51736">
    <property type="entry name" value="RECOMBINASES_3"/>
    <property type="match status" value="1"/>
</dbReference>
<dbReference type="InterPro" id="IPR025827">
    <property type="entry name" value="Zn_ribbon_recom_dom"/>
</dbReference>
<dbReference type="CDD" id="cd03768">
    <property type="entry name" value="SR_ResInv"/>
    <property type="match status" value="1"/>
</dbReference>
<dbReference type="Pfam" id="PF07508">
    <property type="entry name" value="Recombinase"/>
    <property type="match status" value="1"/>
</dbReference>
<sequence length="576" mass="66636">MNKSYMMPESGSETHIRVAIYVRVSTVYQIDKDSLPMMKQELTAYCKYILNTEDFVIFEDAGYSGKNTDRPAYQKMMSQIREGLFTHLLVWKIDRISRNLLDFANMYAELKELGVTFVSKNEQFDTSTAIGEAMLKIILIFAELERNMTSERVTATMINRASNGVWNGGRVPFGYSYDKPTQTFSIDPEENKIYNDMIEIYESNQSLVHTARKLNEMGYCSRSGNLWSPVSVWAILRNPWYLGIYRYNYYKIPGRKAIKDPSEWVIVENHHPASIDQERFNRIQATLDKNARYRNTPGRKAKQKRVNVFSGLIWCAECGAAFRASPGNRHASGYRPSKYGCPNVWKTKTCHAKYTSDVVLGEFLLNYILNILNAQKNFTDIHSLEDLQKHLLRGSTFSNVDHVDPDGLASLFDMLEKYSGSDPVLLKSAKSKPKVDPELKRIRTEQKRQQRALDRLNDLYLYSDDSISEREYLVRKQQITDRLQEINEAIGMMSQDLWEHTMDDEAFIQQASSFILTQQLTDKEYIYYENLAKALDPEILKNFFSSILDSIILRSGRPETIVFRNGLSHTFTYKDS</sequence>
<evidence type="ECO:0000256" key="5">
    <source>
        <dbReference type="PROSITE-ProRule" id="PRU10137"/>
    </source>
</evidence>
<evidence type="ECO:0000256" key="3">
    <source>
        <dbReference type="ARBA" id="ARBA00023172"/>
    </source>
</evidence>
<keyword evidence="9" id="KW-1185">Reference proteome</keyword>
<comment type="caution">
    <text evidence="8">The sequence shown here is derived from an EMBL/GenBank/DDBJ whole genome shotgun (WGS) entry which is preliminary data.</text>
</comment>
<dbReference type="SUPFAM" id="SSF53041">
    <property type="entry name" value="Resolvase-like"/>
    <property type="match status" value="1"/>
</dbReference>
<name>A0A391P1V5_9FIRM</name>
<keyword evidence="2" id="KW-0238">DNA-binding</keyword>
<evidence type="ECO:0000259" key="6">
    <source>
        <dbReference type="PROSITE" id="PS51736"/>
    </source>
</evidence>
<dbReference type="PROSITE" id="PS00397">
    <property type="entry name" value="RECOMBINASES_1"/>
    <property type="match status" value="1"/>
</dbReference>
<dbReference type="InterPro" id="IPR011109">
    <property type="entry name" value="DNA_bind_recombinase_dom"/>
</dbReference>
<proteinExistence type="predicted"/>
<dbReference type="AlphaFoldDB" id="A0A391P1V5"/>
<evidence type="ECO:0000259" key="7">
    <source>
        <dbReference type="PROSITE" id="PS51737"/>
    </source>
</evidence>
<keyword evidence="1" id="KW-0229">DNA integration</keyword>
<evidence type="ECO:0000256" key="2">
    <source>
        <dbReference type="ARBA" id="ARBA00023125"/>
    </source>
</evidence>
<dbReference type="GO" id="GO:0015074">
    <property type="term" value="P:DNA integration"/>
    <property type="evidence" value="ECO:0007669"/>
    <property type="project" value="UniProtKB-KW"/>
</dbReference>
<dbReference type="InterPro" id="IPR006118">
    <property type="entry name" value="Recombinase_CS"/>
</dbReference>
<dbReference type="InterPro" id="IPR050639">
    <property type="entry name" value="SSR_resolvase"/>
</dbReference>
<dbReference type="Proteomes" id="UP000265643">
    <property type="component" value="Unassembled WGS sequence"/>
</dbReference>
<dbReference type="Gene3D" id="3.90.1750.20">
    <property type="entry name" value="Putative Large Serine Recombinase, Chain B, Domain 2"/>
    <property type="match status" value="1"/>
</dbReference>
<dbReference type="PANTHER" id="PTHR30461">
    <property type="entry name" value="DNA-INVERTASE FROM LAMBDOID PROPHAGE"/>
    <property type="match status" value="1"/>
</dbReference>